<keyword evidence="16" id="KW-0325">Glycoprotein</keyword>
<evidence type="ECO:0000313" key="35">
    <source>
        <dbReference type="EMBL" id="KAK0150586.1"/>
    </source>
</evidence>
<dbReference type="GO" id="GO:0005576">
    <property type="term" value="C:extracellular region"/>
    <property type="evidence" value="ECO:0007669"/>
    <property type="project" value="UniProtKB-SubCell"/>
</dbReference>
<evidence type="ECO:0000256" key="19">
    <source>
        <dbReference type="ARBA" id="ARBA00039106"/>
    </source>
</evidence>
<keyword evidence="9 34" id="KW-0812">Transmembrane</keyword>
<keyword evidence="10" id="KW-0735">Signal-anchor</keyword>
<reference evidence="35" key="1">
    <citation type="journal article" date="2023" name="Front. Mar. Sci.">
        <title>A new Merluccius polli reference genome to investigate the effects of global change in West African waters.</title>
        <authorList>
            <person name="Mateo J.L."/>
            <person name="Blanco-Fernandez C."/>
            <person name="Garcia-Vazquez E."/>
            <person name="Machado-Schiaffino G."/>
        </authorList>
    </citation>
    <scope>NUCLEOTIDE SEQUENCE</scope>
    <source>
        <strain evidence="35">C29</strain>
        <tissue evidence="35">Fin</tissue>
    </source>
</reference>
<evidence type="ECO:0000256" key="6">
    <source>
        <dbReference type="ARBA" id="ARBA00022525"/>
    </source>
</evidence>
<dbReference type="EMBL" id="JAOPHQ010001459">
    <property type="protein sequence ID" value="KAK0150586.1"/>
    <property type="molecule type" value="Genomic_DNA"/>
</dbReference>
<dbReference type="EC" id="2.4.3.4" evidence="20"/>
<name>A0AA47P4P8_MERPO</name>
<evidence type="ECO:0000256" key="33">
    <source>
        <dbReference type="ARBA" id="ARBA00082805"/>
    </source>
</evidence>
<evidence type="ECO:0000256" key="27">
    <source>
        <dbReference type="ARBA" id="ARBA00047509"/>
    </source>
</evidence>
<evidence type="ECO:0000256" key="2">
    <source>
        <dbReference type="ARBA" id="ARBA00004613"/>
    </source>
</evidence>
<evidence type="ECO:0000256" key="8">
    <source>
        <dbReference type="ARBA" id="ARBA00022679"/>
    </source>
</evidence>
<accession>A0AA47P4P8</accession>
<evidence type="ECO:0000256" key="32">
    <source>
        <dbReference type="ARBA" id="ARBA00081332"/>
    </source>
</evidence>
<keyword evidence="13" id="KW-0443">Lipid metabolism</keyword>
<dbReference type="InterPro" id="IPR038578">
    <property type="entry name" value="GT29-like_sf"/>
</dbReference>
<keyword evidence="12" id="KW-0333">Golgi apparatus</keyword>
<dbReference type="Proteomes" id="UP001174136">
    <property type="component" value="Unassembled WGS sequence"/>
</dbReference>
<evidence type="ECO:0000256" key="5">
    <source>
        <dbReference type="ARBA" id="ARBA00006003"/>
    </source>
</evidence>
<sequence length="329" mass="37791">MAMLRRGRVGTLMIAFSVIMFTMLLFSYPDPQRFSFKHAFRLLDVSLPPDLCACPGPCVAELQDDPLLSKRFNISFYPLMTKDNTLSKDTFNWWQGLQWSHNPANFSQVMEELFRLFPGESLYLDAGADRCRSCAVVGNSGNLKGSYYGKIIDSNDLVMRMNRAPTRGFEEDVGARTTHHLMYPESAVNLDNDTNLVLIPYKTRDLQWLISAFTTGTIKHTYQPVMSRIKANREKVQIFSPTFMKYAYDNWMDKHGRYPSTGFFSLLFALHICDEVSVFGYGADEHGNWHHYFENNVGNGFRKTGVHGGEHEYNMMVRLNATNKIRMFS</sequence>
<dbReference type="PANTHER" id="PTHR46032:SF6">
    <property type="entry name" value="CMP-N-ACETYLNEURAMINATE-BETA-GALACTOSAMIDE-ALPHA-2,3-SIALYLTRANSFERASE 1"/>
    <property type="match status" value="1"/>
</dbReference>
<evidence type="ECO:0000256" key="30">
    <source>
        <dbReference type="ARBA" id="ARBA00072809"/>
    </source>
</evidence>
<comment type="catalytic activity">
    <reaction evidence="27">
        <text>ganglioside GM1 (d18:1(4E)/18:0) + CMP-N-acetyl-beta-neuraminate = ganglioside GD1a (18:1(4E)/18:0) + CMP + H(+)</text>
        <dbReference type="Rhea" id="RHEA:48248"/>
        <dbReference type="ChEBI" id="CHEBI:15378"/>
        <dbReference type="ChEBI" id="CHEBI:57812"/>
        <dbReference type="ChEBI" id="CHEBI:60377"/>
        <dbReference type="ChEBI" id="CHEBI:73110"/>
        <dbReference type="ChEBI" id="CHEBI:90153"/>
    </reaction>
    <physiologicalReaction direction="left-to-right" evidence="27">
        <dbReference type="Rhea" id="RHEA:48249"/>
    </physiologicalReaction>
</comment>
<comment type="pathway">
    <text evidence="3">Protein modification; protein glycosylation.</text>
</comment>
<comment type="caution">
    <text evidence="35">The sequence shown here is derived from an EMBL/GenBank/DDBJ whole genome shotgun (WGS) entry which is preliminary data.</text>
</comment>
<dbReference type="GO" id="GO:0097503">
    <property type="term" value="P:sialylation"/>
    <property type="evidence" value="ECO:0007669"/>
    <property type="project" value="TreeGrafter"/>
</dbReference>
<evidence type="ECO:0000256" key="23">
    <source>
        <dbReference type="ARBA" id="ARBA00042991"/>
    </source>
</evidence>
<evidence type="ECO:0000256" key="29">
    <source>
        <dbReference type="ARBA" id="ARBA00062545"/>
    </source>
</evidence>
<keyword evidence="15" id="KW-1015">Disulfide bond</keyword>
<dbReference type="FunFam" id="3.90.1480.20:FF:000002">
    <property type="entry name" value="CMP-N-acetylneuraminate-beta-galactosamide- alpha-2,3-sialyltransferase 2"/>
    <property type="match status" value="1"/>
</dbReference>
<comment type="catalytic activity">
    <reaction evidence="17">
        <text>a beta-D-galactosyl-(1-&gt;3)-N-acetyl-alpha-D-galactosaminyl derivative + CMP-N-acetyl-beta-neuraminate = an N-acetyl-alpha-neuraminyl-(2-&gt;3)-beta-D-galactosyl-(1-&gt;3)-N-acetyl-alpha-D-galactosaminyl derivative + CMP + H(+)</text>
        <dbReference type="Rhea" id="RHEA:21616"/>
        <dbReference type="ChEBI" id="CHEBI:15378"/>
        <dbReference type="ChEBI" id="CHEBI:57812"/>
        <dbReference type="ChEBI" id="CHEBI:60377"/>
        <dbReference type="ChEBI" id="CHEBI:133470"/>
        <dbReference type="ChEBI" id="CHEBI:139596"/>
        <dbReference type="EC" id="2.4.3.4"/>
    </reaction>
    <physiologicalReaction direction="left-to-right" evidence="17">
        <dbReference type="Rhea" id="RHEA:21617"/>
    </physiologicalReaction>
</comment>
<dbReference type="PANTHER" id="PTHR46032">
    <property type="entry name" value="ALPHA-2,3-SIALYLTRANSFERASE ST3GAL I ISOFORM X1"/>
    <property type="match status" value="1"/>
</dbReference>
<dbReference type="InterPro" id="IPR001675">
    <property type="entry name" value="Glyco_trans_29"/>
</dbReference>
<evidence type="ECO:0000256" key="16">
    <source>
        <dbReference type="ARBA" id="ARBA00023180"/>
    </source>
</evidence>
<evidence type="ECO:0000256" key="22">
    <source>
        <dbReference type="ARBA" id="ARBA00042990"/>
    </source>
</evidence>
<evidence type="ECO:0000256" key="15">
    <source>
        <dbReference type="ARBA" id="ARBA00023157"/>
    </source>
</evidence>
<evidence type="ECO:0000256" key="28">
    <source>
        <dbReference type="ARBA" id="ARBA00052027"/>
    </source>
</evidence>
<dbReference type="EC" id="2.4.3.2" evidence="19"/>
<evidence type="ECO:0000256" key="21">
    <source>
        <dbReference type="ARBA" id="ARBA00042448"/>
    </source>
</evidence>
<dbReference type="AlphaFoldDB" id="A0AA47P4P8"/>
<protein>
    <recommendedName>
        <fullName evidence="30">CMP-N-acetylneuraminate-beta-galactosamide-alpha-2,3-sialyltransferase 2</fullName>
        <ecNumber evidence="19">2.4.3.2</ecNumber>
        <ecNumber evidence="20">2.4.3.4</ecNumber>
    </recommendedName>
    <alternativeName>
        <fullName evidence="23">Gal-NAc6S</fullName>
    </alternativeName>
    <alternativeName>
        <fullName evidence="21">Gal-beta-1,3-GalNAc-alpha-2,3-sialyltransferase</fullName>
    </alternativeName>
    <alternativeName>
        <fullName evidence="22">Monosialoganglioside sialyltransferase</fullName>
    </alternativeName>
    <alternativeName>
        <fullName evidence="31">ST3Gal II</fullName>
    </alternativeName>
    <alternativeName>
        <fullName evidence="32">ST3GalA.2</fullName>
    </alternativeName>
    <alternativeName>
        <fullName evidence="33">Sialyltransferase 4B</fullName>
    </alternativeName>
</protein>
<dbReference type="GO" id="GO:0047288">
    <property type="term" value="F:beta-D-galactosyl-(1-&gt;3)-N-acetyl-beta-D-galactosaminide alpha-2,3- sialyltransferase"/>
    <property type="evidence" value="ECO:0007669"/>
    <property type="project" value="UniProtKB-EC"/>
</dbReference>
<evidence type="ECO:0000256" key="9">
    <source>
        <dbReference type="ARBA" id="ARBA00022692"/>
    </source>
</evidence>
<evidence type="ECO:0000256" key="4">
    <source>
        <dbReference type="ARBA" id="ARBA00004934"/>
    </source>
</evidence>
<evidence type="ECO:0000256" key="7">
    <source>
        <dbReference type="ARBA" id="ARBA00022676"/>
    </source>
</evidence>
<comment type="catalytic activity">
    <reaction evidence="24">
        <text>a ganglioside GA1 (d18:1(4E)) + CMP-N-acetyl-beta-neuraminate = a ganglioside GM1b (d18:1(4E)) + CMP + H(+)</text>
        <dbReference type="Rhea" id="RHEA:47560"/>
        <dbReference type="ChEBI" id="CHEBI:15378"/>
        <dbReference type="ChEBI" id="CHEBI:27938"/>
        <dbReference type="ChEBI" id="CHEBI:57812"/>
        <dbReference type="ChEBI" id="CHEBI:60377"/>
        <dbReference type="ChEBI" id="CHEBI:78568"/>
    </reaction>
    <physiologicalReaction direction="left-to-right" evidence="24">
        <dbReference type="Rhea" id="RHEA:47561"/>
    </physiologicalReaction>
</comment>
<comment type="similarity">
    <text evidence="5">Belongs to the glycosyltransferase 29 family.</text>
</comment>
<evidence type="ECO:0000256" key="1">
    <source>
        <dbReference type="ARBA" id="ARBA00004323"/>
    </source>
</evidence>
<evidence type="ECO:0000256" key="17">
    <source>
        <dbReference type="ARBA" id="ARBA00036292"/>
    </source>
</evidence>
<evidence type="ECO:0000256" key="10">
    <source>
        <dbReference type="ARBA" id="ARBA00022968"/>
    </source>
</evidence>
<gene>
    <name evidence="35" type="primary">ST3GAL1_0</name>
    <name evidence="35" type="ORF">N1851_008310</name>
</gene>
<keyword evidence="6" id="KW-0964">Secreted</keyword>
<evidence type="ECO:0000256" key="20">
    <source>
        <dbReference type="ARBA" id="ARBA00039107"/>
    </source>
</evidence>
<evidence type="ECO:0000256" key="13">
    <source>
        <dbReference type="ARBA" id="ARBA00023098"/>
    </source>
</evidence>
<comment type="pathway">
    <text evidence="4">Glycolipid biosynthesis.</text>
</comment>
<evidence type="ECO:0000313" key="36">
    <source>
        <dbReference type="Proteomes" id="UP001174136"/>
    </source>
</evidence>
<keyword evidence="11 34" id="KW-1133">Transmembrane helix</keyword>
<evidence type="ECO:0000256" key="12">
    <source>
        <dbReference type="ARBA" id="ARBA00023034"/>
    </source>
</evidence>
<comment type="subunit">
    <text evidence="29">Homodimer; disulfide-linked. Homodimer formation occurs in the endoplasmic reticulum.</text>
</comment>
<keyword evidence="8" id="KW-0808">Transferase</keyword>
<keyword evidence="36" id="KW-1185">Reference proteome</keyword>
<evidence type="ECO:0000256" key="26">
    <source>
        <dbReference type="ARBA" id="ARBA00043816"/>
    </source>
</evidence>
<comment type="subcellular location">
    <subcellularLocation>
        <location evidence="1">Golgi apparatus membrane</location>
        <topology evidence="1">Single-pass type II membrane protein</topology>
    </subcellularLocation>
    <subcellularLocation>
        <location evidence="18">Golgi apparatus</location>
        <location evidence="18">Golgi stack membrane</location>
    </subcellularLocation>
    <subcellularLocation>
        <location evidence="2">Secreted</location>
    </subcellularLocation>
</comment>
<keyword evidence="14 34" id="KW-0472">Membrane</keyword>
<dbReference type="GO" id="GO:0000139">
    <property type="term" value="C:Golgi membrane"/>
    <property type="evidence" value="ECO:0007669"/>
    <property type="project" value="UniProtKB-SubCell"/>
</dbReference>
<keyword evidence="7" id="KW-0328">Glycosyltransferase</keyword>
<evidence type="ECO:0000256" key="31">
    <source>
        <dbReference type="ARBA" id="ARBA00081228"/>
    </source>
</evidence>
<evidence type="ECO:0000256" key="25">
    <source>
        <dbReference type="ARBA" id="ARBA00043773"/>
    </source>
</evidence>
<dbReference type="Pfam" id="PF00777">
    <property type="entry name" value="Glyco_transf_29"/>
    <property type="match status" value="1"/>
</dbReference>
<dbReference type="CDD" id="cd23966">
    <property type="entry name" value="GT29_ST3GAL1_2"/>
    <property type="match status" value="1"/>
</dbReference>
<organism evidence="35 36">
    <name type="scientific">Merluccius polli</name>
    <name type="common">Benguela hake</name>
    <name type="synonym">Merluccius cadenati</name>
    <dbReference type="NCBI Taxonomy" id="89951"/>
    <lineage>
        <taxon>Eukaryota</taxon>
        <taxon>Metazoa</taxon>
        <taxon>Chordata</taxon>
        <taxon>Craniata</taxon>
        <taxon>Vertebrata</taxon>
        <taxon>Euteleostomi</taxon>
        <taxon>Actinopterygii</taxon>
        <taxon>Neopterygii</taxon>
        <taxon>Teleostei</taxon>
        <taxon>Neoteleostei</taxon>
        <taxon>Acanthomorphata</taxon>
        <taxon>Zeiogadaria</taxon>
        <taxon>Gadariae</taxon>
        <taxon>Gadiformes</taxon>
        <taxon>Gadoidei</taxon>
        <taxon>Merlucciidae</taxon>
        <taxon>Merluccius</taxon>
    </lineage>
</organism>
<proteinExistence type="inferred from homology"/>
<dbReference type="GO" id="GO:0006629">
    <property type="term" value="P:lipid metabolic process"/>
    <property type="evidence" value="ECO:0007669"/>
    <property type="project" value="UniProtKB-KW"/>
</dbReference>
<comment type="catalytic activity">
    <reaction evidence="28">
        <text>a globoside GalGb4Cer + CMP-N-acetyl-beta-neuraminate = a globoside MSGG + CMP + H(+)</text>
        <dbReference type="Rhea" id="RHEA:65372"/>
        <dbReference type="ChEBI" id="CHEBI:15378"/>
        <dbReference type="ChEBI" id="CHEBI:57812"/>
        <dbReference type="ChEBI" id="CHEBI:60377"/>
        <dbReference type="ChEBI" id="CHEBI:140623"/>
        <dbReference type="ChEBI" id="CHEBI:140691"/>
    </reaction>
    <physiologicalReaction direction="left-to-right" evidence="28">
        <dbReference type="Rhea" id="RHEA:65373"/>
    </physiologicalReaction>
</comment>
<evidence type="ECO:0000256" key="34">
    <source>
        <dbReference type="SAM" id="Phobius"/>
    </source>
</evidence>
<evidence type="ECO:0000256" key="18">
    <source>
        <dbReference type="ARBA" id="ARBA00037859"/>
    </source>
</evidence>
<comment type="catalytic activity">
    <reaction evidence="26">
        <text>a ganglioside GA1 + CMP-N-acetyl-beta-neuraminate = a ganglioside GM1b + CMP + H(+)</text>
        <dbReference type="Rhea" id="RHEA:48244"/>
        <dbReference type="ChEBI" id="CHEBI:15378"/>
        <dbReference type="ChEBI" id="CHEBI:57812"/>
        <dbReference type="ChEBI" id="CHEBI:60377"/>
        <dbReference type="ChEBI" id="CHEBI:88069"/>
        <dbReference type="ChEBI" id="CHEBI:90151"/>
    </reaction>
    <physiologicalReaction direction="left-to-right" evidence="26">
        <dbReference type="Rhea" id="RHEA:48245"/>
    </physiologicalReaction>
</comment>
<feature type="transmembrane region" description="Helical" evidence="34">
    <location>
        <begin position="9"/>
        <end position="28"/>
    </location>
</feature>
<evidence type="ECO:0000256" key="24">
    <source>
        <dbReference type="ARBA" id="ARBA00043673"/>
    </source>
</evidence>
<evidence type="ECO:0000256" key="14">
    <source>
        <dbReference type="ARBA" id="ARBA00023136"/>
    </source>
</evidence>
<comment type="catalytic activity">
    <reaction evidence="25">
        <text>a ganglioside GM1 (d18:1(4E)) + CMP-N-acetyl-beta-neuraminate = a ganglioside GD1a (d18:1(4E)) + CMP + H(+)</text>
        <dbReference type="Rhea" id="RHEA:18021"/>
        <dbReference type="ChEBI" id="CHEBI:15378"/>
        <dbReference type="ChEBI" id="CHEBI:57812"/>
        <dbReference type="ChEBI" id="CHEBI:60377"/>
        <dbReference type="ChEBI" id="CHEBI:77709"/>
        <dbReference type="ChEBI" id="CHEBI:78445"/>
        <dbReference type="EC" id="2.4.3.2"/>
    </reaction>
    <physiologicalReaction direction="left-to-right" evidence="25">
        <dbReference type="Rhea" id="RHEA:18022"/>
    </physiologicalReaction>
</comment>
<dbReference type="GO" id="GO:0032580">
    <property type="term" value="C:Golgi cisterna membrane"/>
    <property type="evidence" value="ECO:0007669"/>
    <property type="project" value="UniProtKB-SubCell"/>
</dbReference>
<dbReference type="Gene3D" id="3.90.1480.20">
    <property type="entry name" value="Glycosyl transferase family 29"/>
    <property type="match status" value="1"/>
</dbReference>
<evidence type="ECO:0000256" key="3">
    <source>
        <dbReference type="ARBA" id="ARBA00004922"/>
    </source>
</evidence>
<dbReference type="InterPro" id="IPR051757">
    <property type="entry name" value="Beta-gal_alpha2-3_sialyltrans"/>
</dbReference>
<evidence type="ECO:0000256" key="11">
    <source>
        <dbReference type="ARBA" id="ARBA00022989"/>
    </source>
</evidence>
<dbReference type="GO" id="GO:0003836">
    <property type="term" value="F:beta-galactoside (CMP) alpha-2,3-sialyltransferase activity"/>
    <property type="evidence" value="ECO:0007669"/>
    <property type="project" value="UniProtKB-EC"/>
</dbReference>